<dbReference type="InParanoid" id="A0A194X3T1"/>
<dbReference type="SMART" id="SM00028">
    <property type="entry name" value="TPR"/>
    <property type="match status" value="2"/>
</dbReference>
<dbReference type="Gene3D" id="1.25.40.10">
    <property type="entry name" value="Tetratricopeptide repeat domain"/>
    <property type="match status" value="1"/>
</dbReference>
<protein>
    <recommendedName>
        <fullName evidence="2">SET domain-containing protein</fullName>
    </recommendedName>
</protein>
<proteinExistence type="predicted"/>
<dbReference type="PROSITE" id="PS50280">
    <property type="entry name" value="SET"/>
    <property type="match status" value="1"/>
</dbReference>
<gene>
    <name evidence="3" type="ORF">LY89DRAFT_123704</name>
</gene>
<dbReference type="Gene3D" id="2.170.270.10">
    <property type="entry name" value="SET domain"/>
    <property type="match status" value="2"/>
</dbReference>
<sequence length="739" mass="82576">MSPIATSTIDSYDLSPDQYKVIYEDAIPLEGQPPSALGKDDLVRIHNRNLELKKESGKSRNSFVLPAAYAPSSASLDTLQKISLSDLKLGTHNRGYFVTARTITSSYHSTDLITILEDDSGAVARLVQGFQNFSSSDSSIPLNSTVAIKEPYCKFNGENDWIIRVDHPSDIAVLKGDDAAVSLILQFVTEKKEISPTQWREAGDLAYLDKKFSSAIECYTQAIDNSTSDTAFKLSTLRKRAFANLTARSFSAAKEDAIASCLDPPEPGDEKAYFCAGRAAYELGLYTESEQYFTTALNLKPRDPKTLKELRKTQTRISEQETGVYNFASMIDRLKKGEVHLDHADFVSNTEVKMAEGKGRGLFARREIKKGEVVMVEKAFCLPDLYTTDQSEDIRDGQRLEMWNFNTNSRTQRPAQASLFLQLLKKIYGDAEASKKFFELDGGSYLRSGKEAEIVDGVPVIDSFLTEAIRLRNCFSCPSTSLSLLTSNPTIYNSHTTPLSAGLWTHAAYINHSCIPNSIRSFIGDIMIIRATCTIPAGAEILHQYKASDAAYLVRKQVFEQNWGFVCECPLCGKESGSKEVKHGERSELVERIKREVGRLGKEVSVARIRGVEKLVRRLEGLHESEVYAGLPRLMLIHPCIWLLERWREKREWGMVVKYGLDVLRNFGFGEDVVREGTLELGYEKGIMNVESMRALKVMGEAYKELGKLEVADECEKEAKGMFVVLTGSEVGIEDFFST</sequence>
<dbReference type="AlphaFoldDB" id="A0A194X3T1"/>
<name>A0A194X3T1_MOLSC</name>
<dbReference type="PANTHER" id="PTHR47643">
    <property type="entry name" value="TPR DOMAIN PROTEIN (AFU_ORTHOLOGUE AFUA_5G12710)"/>
    <property type="match status" value="1"/>
</dbReference>
<dbReference type="InterPro" id="IPR011990">
    <property type="entry name" value="TPR-like_helical_dom_sf"/>
</dbReference>
<dbReference type="PANTHER" id="PTHR47643:SF2">
    <property type="entry name" value="TPR DOMAIN PROTEIN (AFU_ORTHOLOGUE AFUA_5G12710)"/>
    <property type="match status" value="1"/>
</dbReference>
<dbReference type="InterPro" id="IPR001214">
    <property type="entry name" value="SET_dom"/>
</dbReference>
<dbReference type="InterPro" id="IPR046341">
    <property type="entry name" value="SET_dom_sf"/>
</dbReference>
<dbReference type="SMART" id="SM00317">
    <property type="entry name" value="SET"/>
    <property type="match status" value="1"/>
</dbReference>
<dbReference type="RefSeq" id="XP_018069198.1">
    <property type="nucleotide sequence ID" value="XM_018205176.1"/>
</dbReference>
<feature type="repeat" description="TPR" evidence="1">
    <location>
        <begin position="270"/>
        <end position="303"/>
    </location>
</feature>
<evidence type="ECO:0000313" key="3">
    <source>
        <dbReference type="EMBL" id="KUJ14843.1"/>
    </source>
</evidence>
<dbReference type="PROSITE" id="PS50005">
    <property type="entry name" value="TPR"/>
    <property type="match status" value="1"/>
</dbReference>
<dbReference type="OrthoDB" id="438641at2759"/>
<evidence type="ECO:0000259" key="2">
    <source>
        <dbReference type="PROSITE" id="PS50280"/>
    </source>
</evidence>
<evidence type="ECO:0000313" key="4">
    <source>
        <dbReference type="Proteomes" id="UP000070700"/>
    </source>
</evidence>
<feature type="domain" description="SET" evidence="2">
    <location>
        <begin position="348"/>
        <end position="546"/>
    </location>
</feature>
<dbReference type="InterPro" id="IPR053209">
    <property type="entry name" value="Gramillin-biosynth_MTr"/>
</dbReference>
<dbReference type="Proteomes" id="UP000070700">
    <property type="component" value="Unassembled WGS sequence"/>
</dbReference>
<keyword evidence="4" id="KW-1185">Reference proteome</keyword>
<dbReference type="GeneID" id="28814902"/>
<dbReference type="Pfam" id="PF00856">
    <property type="entry name" value="SET"/>
    <property type="match status" value="1"/>
</dbReference>
<dbReference type="EMBL" id="KQ947419">
    <property type="protein sequence ID" value="KUJ14843.1"/>
    <property type="molecule type" value="Genomic_DNA"/>
</dbReference>
<dbReference type="KEGG" id="psco:LY89DRAFT_123704"/>
<dbReference type="InterPro" id="IPR019734">
    <property type="entry name" value="TPR_rpt"/>
</dbReference>
<reference evidence="3 4" key="1">
    <citation type="submission" date="2015-10" db="EMBL/GenBank/DDBJ databases">
        <title>Full genome of DAOMC 229536 Phialocephala scopiformis, a fungal endophyte of spruce producing the potent anti-insectan compound rugulosin.</title>
        <authorList>
            <consortium name="DOE Joint Genome Institute"/>
            <person name="Walker A.K."/>
            <person name="Frasz S.L."/>
            <person name="Seifert K.A."/>
            <person name="Miller J.D."/>
            <person name="Mondo S.J."/>
            <person name="Labutti K."/>
            <person name="Lipzen A."/>
            <person name="Dockter R."/>
            <person name="Kennedy M."/>
            <person name="Grigoriev I.V."/>
            <person name="Spatafora J.W."/>
        </authorList>
    </citation>
    <scope>NUCLEOTIDE SEQUENCE [LARGE SCALE GENOMIC DNA]</scope>
    <source>
        <strain evidence="3 4">CBS 120377</strain>
    </source>
</reference>
<keyword evidence="1" id="KW-0802">TPR repeat</keyword>
<accession>A0A194X3T1</accession>
<dbReference type="SUPFAM" id="SSF48452">
    <property type="entry name" value="TPR-like"/>
    <property type="match status" value="1"/>
</dbReference>
<organism evidence="3 4">
    <name type="scientific">Mollisia scopiformis</name>
    <name type="common">Conifer needle endophyte fungus</name>
    <name type="synonym">Phialocephala scopiformis</name>
    <dbReference type="NCBI Taxonomy" id="149040"/>
    <lineage>
        <taxon>Eukaryota</taxon>
        <taxon>Fungi</taxon>
        <taxon>Dikarya</taxon>
        <taxon>Ascomycota</taxon>
        <taxon>Pezizomycotina</taxon>
        <taxon>Leotiomycetes</taxon>
        <taxon>Helotiales</taxon>
        <taxon>Mollisiaceae</taxon>
        <taxon>Mollisia</taxon>
    </lineage>
</organism>
<dbReference type="SUPFAM" id="SSF82199">
    <property type="entry name" value="SET domain"/>
    <property type="match status" value="1"/>
</dbReference>
<evidence type="ECO:0000256" key="1">
    <source>
        <dbReference type="PROSITE-ProRule" id="PRU00339"/>
    </source>
</evidence>